<dbReference type="RefSeq" id="WP_330074676.1">
    <property type="nucleotide sequence ID" value="NZ_JAZDQJ010000010.1"/>
</dbReference>
<feature type="transmembrane region" description="Helical" evidence="1">
    <location>
        <begin position="114"/>
        <end position="131"/>
    </location>
</feature>
<keyword evidence="1" id="KW-0812">Transmembrane</keyword>
<protein>
    <submittedName>
        <fullName evidence="2">Uncharacterized protein</fullName>
    </submittedName>
</protein>
<organism evidence="2 3">
    <name type="scientific">Pseudomonas ulcerans</name>
    <dbReference type="NCBI Taxonomy" id="3115852"/>
    <lineage>
        <taxon>Bacteria</taxon>
        <taxon>Pseudomonadati</taxon>
        <taxon>Pseudomonadota</taxon>
        <taxon>Gammaproteobacteria</taxon>
        <taxon>Pseudomonadales</taxon>
        <taxon>Pseudomonadaceae</taxon>
        <taxon>Pseudomonas</taxon>
    </lineage>
</organism>
<dbReference type="Proteomes" id="UP001335100">
    <property type="component" value="Unassembled WGS sequence"/>
</dbReference>
<evidence type="ECO:0000256" key="1">
    <source>
        <dbReference type="SAM" id="Phobius"/>
    </source>
</evidence>
<name>A0ABU7HQQ3_9PSED</name>
<feature type="transmembrane region" description="Helical" evidence="1">
    <location>
        <begin position="12"/>
        <end position="34"/>
    </location>
</feature>
<sequence length="132" mass="15233">MTFSFMTDPRLWEALFMIGMMLGIPVTFIIAFTYRVKITRKYLKDMMAEIKSSPDLTALMKTYDFRFSKRIFIPGLLHGAVTQTRFVSIGLISVEDAKNFPEHFRRLLAKDARLQRIGIGWFLVAGLLAYIS</sequence>
<comment type="caution">
    <text evidence="2">The sequence shown here is derived from an EMBL/GenBank/DDBJ whole genome shotgun (WGS) entry which is preliminary data.</text>
</comment>
<keyword evidence="3" id="KW-1185">Reference proteome</keyword>
<reference evidence="2 3" key="1">
    <citation type="submission" date="2024-01" db="EMBL/GenBank/DDBJ databases">
        <title>Unpublished Manusciprt.</title>
        <authorList>
            <person name="Duman M."/>
            <person name="Valdes E.G."/>
            <person name="Ajmi N."/>
            <person name="Altun S."/>
            <person name="Saticioglu I.B."/>
        </authorList>
    </citation>
    <scope>NUCLEOTIDE SEQUENCE [LARGE SCALE GENOMIC DNA]</scope>
    <source>
        <strain evidence="2 3">148P</strain>
    </source>
</reference>
<keyword evidence="1" id="KW-0472">Membrane</keyword>
<evidence type="ECO:0000313" key="2">
    <source>
        <dbReference type="EMBL" id="MEE1933855.1"/>
    </source>
</evidence>
<keyword evidence="1" id="KW-1133">Transmembrane helix</keyword>
<gene>
    <name evidence="2" type="ORF">V0R50_11535</name>
</gene>
<proteinExistence type="predicted"/>
<accession>A0ABU7HQQ3</accession>
<dbReference type="EMBL" id="JAZDQJ010000010">
    <property type="protein sequence ID" value="MEE1933855.1"/>
    <property type="molecule type" value="Genomic_DNA"/>
</dbReference>
<evidence type="ECO:0000313" key="3">
    <source>
        <dbReference type="Proteomes" id="UP001335100"/>
    </source>
</evidence>